<dbReference type="PANTHER" id="PTHR24321">
    <property type="entry name" value="DEHYDROGENASES, SHORT CHAIN"/>
    <property type="match status" value="1"/>
</dbReference>
<evidence type="ECO:0000256" key="2">
    <source>
        <dbReference type="ARBA" id="ARBA00023002"/>
    </source>
</evidence>
<dbReference type="Proteomes" id="UP000445000">
    <property type="component" value="Unassembled WGS sequence"/>
</dbReference>
<keyword evidence="4" id="KW-1185">Reference proteome</keyword>
<comment type="caution">
    <text evidence="3">The sequence shown here is derived from an EMBL/GenBank/DDBJ whole genome shotgun (WGS) entry which is preliminary data.</text>
</comment>
<dbReference type="InterPro" id="IPR036291">
    <property type="entry name" value="NAD(P)-bd_dom_sf"/>
</dbReference>
<evidence type="ECO:0000313" key="3">
    <source>
        <dbReference type="EMBL" id="GFE79838.1"/>
    </source>
</evidence>
<dbReference type="EMBL" id="BLJN01000002">
    <property type="protein sequence ID" value="GFE79838.1"/>
    <property type="molecule type" value="Genomic_DNA"/>
</dbReference>
<dbReference type="NCBIfam" id="NF005559">
    <property type="entry name" value="PRK07231.1"/>
    <property type="match status" value="1"/>
</dbReference>
<dbReference type="Gene3D" id="3.40.50.720">
    <property type="entry name" value="NAD(P)-binding Rossmann-like Domain"/>
    <property type="match status" value="1"/>
</dbReference>
<dbReference type="SUPFAM" id="SSF51735">
    <property type="entry name" value="NAD(P)-binding Rossmann-fold domains"/>
    <property type="match status" value="1"/>
</dbReference>
<dbReference type="RefSeq" id="WP_202624682.1">
    <property type="nucleotide sequence ID" value="NZ_BLJN01000002.1"/>
</dbReference>
<evidence type="ECO:0000313" key="4">
    <source>
        <dbReference type="Proteomes" id="UP000445000"/>
    </source>
</evidence>
<dbReference type="PRINTS" id="PR00080">
    <property type="entry name" value="SDRFAMILY"/>
</dbReference>
<dbReference type="Pfam" id="PF13561">
    <property type="entry name" value="adh_short_C2"/>
    <property type="match status" value="1"/>
</dbReference>
<dbReference type="AlphaFoldDB" id="A0A829YAG5"/>
<evidence type="ECO:0000256" key="1">
    <source>
        <dbReference type="ARBA" id="ARBA00006484"/>
    </source>
</evidence>
<dbReference type="PANTHER" id="PTHR24321:SF8">
    <property type="entry name" value="ESTRADIOL 17-BETA-DEHYDROGENASE 8-RELATED"/>
    <property type="match status" value="1"/>
</dbReference>
<gene>
    <name evidence="3" type="ORF">GCM10011487_18380</name>
</gene>
<dbReference type="PRINTS" id="PR00081">
    <property type="entry name" value="GDHRDH"/>
</dbReference>
<protein>
    <submittedName>
        <fullName evidence="3">Beta-ketoacyl-ACP reductase</fullName>
    </submittedName>
</protein>
<dbReference type="CDD" id="cd05233">
    <property type="entry name" value="SDR_c"/>
    <property type="match status" value="1"/>
</dbReference>
<proteinExistence type="inferred from homology"/>
<comment type="similarity">
    <text evidence="1">Belongs to the short-chain dehydrogenases/reductases (SDR) family.</text>
</comment>
<dbReference type="FunFam" id="3.40.50.720:FF:000084">
    <property type="entry name" value="Short-chain dehydrogenase reductase"/>
    <property type="match status" value="1"/>
</dbReference>
<dbReference type="InterPro" id="IPR002347">
    <property type="entry name" value="SDR_fam"/>
</dbReference>
<dbReference type="InterPro" id="IPR020904">
    <property type="entry name" value="Sc_DH/Rdtase_CS"/>
</dbReference>
<keyword evidence="2" id="KW-0560">Oxidoreductase</keyword>
<name>A0A829YAG5_9GAMM</name>
<dbReference type="GO" id="GO:0016491">
    <property type="term" value="F:oxidoreductase activity"/>
    <property type="evidence" value="ECO:0007669"/>
    <property type="project" value="UniProtKB-KW"/>
</dbReference>
<dbReference type="PROSITE" id="PS00061">
    <property type="entry name" value="ADH_SHORT"/>
    <property type="match status" value="1"/>
</dbReference>
<accession>A0A829YAG5</accession>
<reference evidence="4" key="1">
    <citation type="submission" date="2020-01" db="EMBL/GenBank/DDBJ databases">
        <title>'Steroidobacter agaridevorans' sp. nov., agar-degrading bacteria isolated from rhizosphere soils.</title>
        <authorList>
            <person name="Ikenaga M."/>
            <person name="Kataoka M."/>
            <person name="Murouchi A."/>
            <person name="Katsuragi S."/>
            <person name="Sakai M."/>
        </authorList>
    </citation>
    <scope>NUCLEOTIDE SEQUENCE [LARGE SCALE GENOMIC DNA]</scope>
    <source>
        <strain evidence="4">YU21-B</strain>
    </source>
</reference>
<sequence length="265" mass="27524">MKLANKVAIITGAAGGMGQAAAILFAQEGAKVAVIDLKESAAQPTVDQIRANGGKAIAIGADITSSEDVKRIVARTVAELGVPNILYNNAGIDTEGKKPLIHITEEEFDRTVAVNLKGPWLMMKYVVPHMIEAGGGSVINTASIAAFFACNTAGYCGAKAGVVSMTKVAAVELGRYNIRVNALCPGATKTPMGDKVKAEMAARKAKLPHVDKMGVLGRMATPLEMAKMALFLASDDSSFATGAAFINDGGWTSMSGLETQAPELI</sequence>
<organism evidence="3 4">
    <name type="scientific">Steroidobacter agaridevorans</name>
    <dbReference type="NCBI Taxonomy" id="2695856"/>
    <lineage>
        <taxon>Bacteria</taxon>
        <taxon>Pseudomonadati</taxon>
        <taxon>Pseudomonadota</taxon>
        <taxon>Gammaproteobacteria</taxon>
        <taxon>Steroidobacterales</taxon>
        <taxon>Steroidobacteraceae</taxon>
        <taxon>Steroidobacter</taxon>
    </lineage>
</organism>